<dbReference type="AlphaFoldDB" id="A0A327RKU4"/>
<keyword evidence="2" id="KW-1185">Reference proteome</keyword>
<organism evidence="1 2">
    <name type="scientific">Gelidibacter algens</name>
    <dbReference type="NCBI Taxonomy" id="49280"/>
    <lineage>
        <taxon>Bacteria</taxon>
        <taxon>Pseudomonadati</taxon>
        <taxon>Bacteroidota</taxon>
        <taxon>Flavobacteriia</taxon>
        <taxon>Flavobacteriales</taxon>
        <taxon>Flavobacteriaceae</taxon>
        <taxon>Gelidibacter</taxon>
    </lineage>
</organism>
<proteinExistence type="predicted"/>
<sequence>MSKEIKQVWYASYGSNILESRFHCYILGGQPKGSKKTYFGCTDKTLPQDKEEIYIKSELYFAKISKSWNNCGVGFIKTEFNDKVQTLGRMYLITPEQYAEIVKQETNHEGKLIIDFKKAQEKGSLIFKEKSWYGNLLYLGDHNGNPIFTFTNEKNLMKEINPPSEQYLSTIIKGLKETYNLNEIEIKEYFENLSGIKGHEIEKKLSELIKSE</sequence>
<protein>
    <recommendedName>
        <fullName evidence="3">Histone deacetylase</fullName>
    </recommendedName>
</protein>
<comment type="caution">
    <text evidence="1">The sequence shown here is derived from an EMBL/GenBank/DDBJ whole genome shotgun (WGS) entry which is preliminary data.</text>
</comment>
<accession>A0A327RKU4</accession>
<dbReference type="EMBL" id="QLLQ01000037">
    <property type="protein sequence ID" value="RAJ17519.1"/>
    <property type="molecule type" value="Genomic_DNA"/>
</dbReference>
<evidence type="ECO:0000313" key="1">
    <source>
        <dbReference type="EMBL" id="RAJ17519.1"/>
    </source>
</evidence>
<dbReference type="RefSeq" id="WP_211314463.1">
    <property type="nucleotide sequence ID" value="NZ_QLLQ01000037.1"/>
</dbReference>
<name>A0A327RKU4_9FLAO</name>
<gene>
    <name evidence="1" type="ORF">LX77_03878</name>
</gene>
<reference evidence="1 2" key="1">
    <citation type="submission" date="2018-06" db="EMBL/GenBank/DDBJ databases">
        <title>Genomic Encyclopedia of Archaeal and Bacterial Type Strains, Phase II (KMG-II): from individual species to whole genera.</title>
        <authorList>
            <person name="Goeker M."/>
        </authorList>
    </citation>
    <scope>NUCLEOTIDE SEQUENCE [LARGE SCALE GENOMIC DNA]</scope>
    <source>
        <strain evidence="1 2">DSM 12408</strain>
    </source>
</reference>
<evidence type="ECO:0008006" key="3">
    <source>
        <dbReference type="Google" id="ProtNLM"/>
    </source>
</evidence>
<dbReference type="Gene3D" id="3.10.490.10">
    <property type="entry name" value="Gamma-glutamyl cyclotransferase-like"/>
    <property type="match status" value="1"/>
</dbReference>
<evidence type="ECO:0000313" key="2">
    <source>
        <dbReference type="Proteomes" id="UP000248987"/>
    </source>
</evidence>
<dbReference type="Proteomes" id="UP000248987">
    <property type="component" value="Unassembled WGS sequence"/>
</dbReference>